<name>A0A6M1SSY2_9BACT</name>
<dbReference type="EMBL" id="JAALLT010000001">
    <property type="protein sequence ID" value="NGP75266.1"/>
    <property type="molecule type" value="Genomic_DNA"/>
</dbReference>
<proteinExistence type="predicted"/>
<keyword evidence="1" id="KW-1133">Transmembrane helix</keyword>
<accession>A0A6M1SSY2</accession>
<dbReference type="AlphaFoldDB" id="A0A6M1SSY2"/>
<evidence type="ECO:0000313" key="3">
    <source>
        <dbReference type="Proteomes" id="UP000473278"/>
    </source>
</evidence>
<gene>
    <name evidence="2" type="ORF">G3570_01365</name>
</gene>
<dbReference type="Proteomes" id="UP000473278">
    <property type="component" value="Unassembled WGS sequence"/>
</dbReference>
<dbReference type="RefSeq" id="WP_165138420.1">
    <property type="nucleotide sequence ID" value="NZ_JAALLT010000001.1"/>
</dbReference>
<keyword evidence="3" id="KW-1185">Reference proteome</keyword>
<organism evidence="2 3">
    <name type="scientific">Halalkalibaculum roseum</name>
    <dbReference type="NCBI Taxonomy" id="2709311"/>
    <lineage>
        <taxon>Bacteria</taxon>
        <taxon>Pseudomonadati</taxon>
        <taxon>Balneolota</taxon>
        <taxon>Balneolia</taxon>
        <taxon>Balneolales</taxon>
        <taxon>Balneolaceae</taxon>
        <taxon>Halalkalibaculum</taxon>
    </lineage>
</organism>
<reference evidence="2 3" key="1">
    <citation type="submission" date="2020-02" db="EMBL/GenBank/DDBJ databases">
        <title>Balneolaceae bacterium YR4-1, complete genome.</title>
        <authorList>
            <person name="Li Y."/>
            <person name="Wu S."/>
        </authorList>
    </citation>
    <scope>NUCLEOTIDE SEQUENCE [LARGE SCALE GENOMIC DNA]</scope>
    <source>
        <strain evidence="2 3">YR4-1</strain>
    </source>
</reference>
<keyword evidence="1" id="KW-0472">Membrane</keyword>
<comment type="caution">
    <text evidence="2">The sequence shown here is derived from an EMBL/GenBank/DDBJ whole genome shotgun (WGS) entry which is preliminary data.</text>
</comment>
<sequence>MIDIILTIVLGSLAGVAAFLSCMLIWKVNPADRFSKRAAMDSNSDELLPEETELNEGAIMQLSVNIMEQELALSEEGTTVKGSYVNIERNKDGIQTCNKIFLN</sequence>
<feature type="transmembrane region" description="Helical" evidence="1">
    <location>
        <begin position="6"/>
        <end position="26"/>
    </location>
</feature>
<evidence type="ECO:0000313" key="2">
    <source>
        <dbReference type="EMBL" id="NGP75266.1"/>
    </source>
</evidence>
<keyword evidence="1" id="KW-0812">Transmembrane</keyword>
<evidence type="ECO:0000256" key="1">
    <source>
        <dbReference type="SAM" id="Phobius"/>
    </source>
</evidence>
<protein>
    <submittedName>
        <fullName evidence="2">Uncharacterized protein</fullName>
    </submittedName>
</protein>